<proteinExistence type="predicted"/>
<dbReference type="STRING" id="1792845.BC343_23380"/>
<dbReference type="OrthoDB" id="9997137at2"/>
<dbReference type="Proteomes" id="UP000189739">
    <property type="component" value="Unassembled WGS sequence"/>
</dbReference>
<feature type="region of interest" description="Disordered" evidence="1">
    <location>
        <begin position="150"/>
        <end position="184"/>
    </location>
</feature>
<reference evidence="2 3" key="1">
    <citation type="submission" date="2016-07" db="EMBL/GenBank/DDBJ databases">
        <title>Genomic analysis of zinc-resistant bacterium Mucilaginibacter pedocola TBZ30.</title>
        <authorList>
            <person name="Huang J."/>
            <person name="Tang J."/>
        </authorList>
    </citation>
    <scope>NUCLEOTIDE SEQUENCE [LARGE SCALE GENOMIC DNA]</scope>
    <source>
        <strain evidence="2 3">TBZ30</strain>
    </source>
</reference>
<dbReference type="RefSeq" id="WP_078347224.1">
    <property type="nucleotide sequence ID" value="NZ_MBTF01000004.1"/>
</dbReference>
<evidence type="ECO:0000313" key="2">
    <source>
        <dbReference type="EMBL" id="OOQ60906.1"/>
    </source>
</evidence>
<evidence type="ECO:0000313" key="3">
    <source>
        <dbReference type="Proteomes" id="UP000189739"/>
    </source>
</evidence>
<dbReference type="AlphaFoldDB" id="A0A1S9PIY2"/>
<sequence>MDNDLLFIVLKKCYEKGIGDSVNVSHEFKAFLRKDNMLDTMPVNWREMPNIFLGELKELGYIHYYTIWEVGNEIVEPPNNWFDVMTVFASIKPSGLLFYNSWNQAKIQEKANRISFWNVWLTLGLAVVTFCLALPKTISESLSIFVSKKTTTPIHQQEQKQKEEKTPKTKGNPPSLRVDSTRKP</sequence>
<keyword evidence="3" id="KW-1185">Reference proteome</keyword>
<name>A0A1S9PIY2_9SPHI</name>
<comment type="caution">
    <text evidence="2">The sequence shown here is derived from an EMBL/GenBank/DDBJ whole genome shotgun (WGS) entry which is preliminary data.</text>
</comment>
<protein>
    <submittedName>
        <fullName evidence="2">Uncharacterized protein</fullName>
    </submittedName>
</protein>
<feature type="compositionally biased region" description="Basic and acidic residues" evidence="1">
    <location>
        <begin position="157"/>
        <end position="167"/>
    </location>
</feature>
<accession>A0A1S9PIY2</accession>
<organism evidence="2 3">
    <name type="scientific">Mucilaginibacter pedocola</name>
    <dbReference type="NCBI Taxonomy" id="1792845"/>
    <lineage>
        <taxon>Bacteria</taxon>
        <taxon>Pseudomonadati</taxon>
        <taxon>Bacteroidota</taxon>
        <taxon>Sphingobacteriia</taxon>
        <taxon>Sphingobacteriales</taxon>
        <taxon>Sphingobacteriaceae</taxon>
        <taxon>Mucilaginibacter</taxon>
    </lineage>
</organism>
<dbReference type="EMBL" id="MBTF01000004">
    <property type="protein sequence ID" value="OOQ60906.1"/>
    <property type="molecule type" value="Genomic_DNA"/>
</dbReference>
<evidence type="ECO:0000256" key="1">
    <source>
        <dbReference type="SAM" id="MobiDB-lite"/>
    </source>
</evidence>
<gene>
    <name evidence="2" type="ORF">BC343_23380</name>
</gene>